<dbReference type="Pfam" id="PF13732">
    <property type="entry name" value="DrrA1-3_C"/>
    <property type="match status" value="1"/>
</dbReference>
<dbReference type="InterPro" id="IPR003439">
    <property type="entry name" value="ABC_transporter-like_ATP-bd"/>
</dbReference>
<keyword evidence="4 7" id="KW-0067">ATP-binding</keyword>
<evidence type="ECO:0000256" key="4">
    <source>
        <dbReference type="ARBA" id="ARBA00022840"/>
    </source>
</evidence>
<gene>
    <name evidence="7" type="ORF">COU11_03675</name>
</gene>
<evidence type="ECO:0000256" key="2">
    <source>
        <dbReference type="ARBA" id="ARBA00022448"/>
    </source>
</evidence>
<dbReference type="GO" id="GO:0005886">
    <property type="term" value="C:plasma membrane"/>
    <property type="evidence" value="ECO:0007669"/>
    <property type="project" value="UniProtKB-SubCell"/>
</dbReference>
<dbReference type="GO" id="GO:0005524">
    <property type="term" value="F:ATP binding"/>
    <property type="evidence" value="ECO:0007669"/>
    <property type="project" value="UniProtKB-KW"/>
</dbReference>
<dbReference type="AlphaFoldDB" id="A0A2H0UK96"/>
<proteinExistence type="inferred from homology"/>
<dbReference type="InterPro" id="IPR005894">
    <property type="entry name" value="DrrA"/>
</dbReference>
<dbReference type="PROSITE" id="PS50893">
    <property type="entry name" value="ABC_TRANSPORTER_2"/>
    <property type="match status" value="1"/>
</dbReference>
<name>A0A2H0UK96_9BACT</name>
<feature type="domain" description="ABC transporter" evidence="6">
    <location>
        <begin position="5"/>
        <end position="235"/>
    </location>
</feature>
<dbReference type="Proteomes" id="UP000229526">
    <property type="component" value="Unassembled WGS sequence"/>
</dbReference>
<dbReference type="NCBIfam" id="TIGR01188">
    <property type="entry name" value="drrA"/>
    <property type="match status" value="1"/>
</dbReference>
<dbReference type="Gene3D" id="3.40.50.300">
    <property type="entry name" value="P-loop containing nucleotide triphosphate hydrolases"/>
    <property type="match status" value="1"/>
</dbReference>
<dbReference type="Pfam" id="PF00005">
    <property type="entry name" value="ABC_tran"/>
    <property type="match status" value="1"/>
</dbReference>
<dbReference type="GO" id="GO:0016887">
    <property type="term" value="F:ATP hydrolysis activity"/>
    <property type="evidence" value="ECO:0007669"/>
    <property type="project" value="InterPro"/>
</dbReference>
<evidence type="ECO:0000256" key="1">
    <source>
        <dbReference type="ARBA" id="ARBA00004413"/>
    </source>
</evidence>
<reference evidence="8" key="1">
    <citation type="submission" date="2017-09" db="EMBL/GenBank/DDBJ databases">
        <title>Depth-based differentiation of microbial function through sediment-hosted aquifers and enrichment of novel symbionts in the deep terrestrial subsurface.</title>
        <authorList>
            <person name="Probst A.J."/>
            <person name="Ladd B."/>
            <person name="Jarett J.K."/>
            <person name="Geller-Mcgrath D.E."/>
            <person name="Sieber C.M.K."/>
            <person name="Emerson J.B."/>
            <person name="Anantharaman K."/>
            <person name="Thomas B.C."/>
            <person name="Malmstrom R."/>
            <person name="Stieglmeier M."/>
            <person name="Klingl A."/>
            <person name="Woyke T."/>
            <person name="Ryan C.M."/>
            <person name="Banfield J.F."/>
        </authorList>
    </citation>
    <scope>NUCLEOTIDE SEQUENCE [LARGE SCALE GENOMIC DNA]</scope>
</reference>
<dbReference type="PANTHER" id="PTHR43582:SF4">
    <property type="entry name" value="ANTIBIOTIC RESISTANCE ABC TRANSPORTER ATP-BINDING PROTEIN"/>
    <property type="match status" value="1"/>
</dbReference>
<dbReference type="InterPro" id="IPR017871">
    <property type="entry name" value="ABC_transporter-like_CS"/>
</dbReference>
<sequence>MNNIIEVKNLTKKFNGLTAVDDISFAVNKGEIFGFLGPNGAGKSTTINMLSTILPVTDGEAFINEFSILSQRNDVRKSIGLVFQDPSLDDRLTAEENLRFHAKLYGVPKEEYKKRMEEVLYLVDLWDRKEGIIKTFSGGMKRRLEIARGLIHYPAVLFLDEPTIGLDPQTRAHLWDYILRLKREKEMTIFMTTHYMNEAEYCDRIAIIDHGKIVASGTPRELKKQVGGDVISMMSGQKMELKKEFEERYKKEVKEKDGSLRVEVEDGEKFLPRLFNELTAKIDSIELHKPTLDDVFLSLTGRAIREEKASDKEHMRQHMKMRRRT</sequence>
<comment type="caution">
    <text evidence="7">The sequence shown here is derived from an EMBL/GenBank/DDBJ whole genome shotgun (WGS) entry which is preliminary data.</text>
</comment>
<dbReference type="SMART" id="SM00382">
    <property type="entry name" value="AAA"/>
    <property type="match status" value="1"/>
</dbReference>
<evidence type="ECO:0000259" key="6">
    <source>
        <dbReference type="PROSITE" id="PS50893"/>
    </source>
</evidence>
<dbReference type="PROSITE" id="PS00211">
    <property type="entry name" value="ABC_TRANSPORTER_1"/>
    <property type="match status" value="1"/>
</dbReference>
<dbReference type="InterPro" id="IPR003593">
    <property type="entry name" value="AAA+_ATPase"/>
</dbReference>
<accession>A0A2H0UK96</accession>
<dbReference type="SUPFAM" id="SSF52540">
    <property type="entry name" value="P-loop containing nucleoside triphosphate hydrolases"/>
    <property type="match status" value="1"/>
</dbReference>
<evidence type="ECO:0000313" key="7">
    <source>
        <dbReference type="EMBL" id="PIR86827.1"/>
    </source>
</evidence>
<comment type="subcellular location">
    <subcellularLocation>
        <location evidence="1">Cell membrane</location>
        <topology evidence="1">Peripheral membrane protein</topology>
        <orientation evidence="1">Cytoplasmic side</orientation>
    </subcellularLocation>
</comment>
<protein>
    <submittedName>
        <fullName evidence="7">ABC transporter ATP-binding protein</fullName>
    </submittedName>
</protein>
<organism evidence="7 8">
    <name type="scientific">Candidatus Harrisonbacteria bacterium CG10_big_fil_rev_8_21_14_0_10_49_15</name>
    <dbReference type="NCBI Taxonomy" id="1974587"/>
    <lineage>
        <taxon>Bacteria</taxon>
        <taxon>Candidatus Harrisoniibacteriota</taxon>
    </lineage>
</organism>
<comment type="similarity">
    <text evidence="5">Belongs to the ABC transporter superfamily. Drug exporter-1 (DrugE1) (TC 3.A.1.105) family.</text>
</comment>
<dbReference type="InterPro" id="IPR027417">
    <property type="entry name" value="P-loop_NTPase"/>
</dbReference>
<keyword evidence="3" id="KW-0547">Nucleotide-binding</keyword>
<evidence type="ECO:0000313" key="8">
    <source>
        <dbReference type="Proteomes" id="UP000229526"/>
    </source>
</evidence>
<dbReference type="EMBL" id="PFBD01000024">
    <property type="protein sequence ID" value="PIR86827.1"/>
    <property type="molecule type" value="Genomic_DNA"/>
</dbReference>
<dbReference type="InterPro" id="IPR025302">
    <property type="entry name" value="DrrA1/2-like_C"/>
</dbReference>
<keyword evidence="2" id="KW-0813">Transport</keyword>
<evidence type="ECO:0000256" key="3">
    <source>
        <dbReference type="ARBA" id="ARBA00022741"/>
    </source>
</evidence>
<dbReference type="PANTHER" id="PTHR43582">
    <property type="entry name" value="LINEARMYCIN RESISTANCE ATP-BINDING PROTEIN LNRL"/>
    <property type="match status" value="1"/>
</dbReference>
<evidence type="ECO:0000256" key="5">
    <source>
        <dbReference type="ARBA" id="ARBA00049985"/>
    </source>
</evidence>
<dbReference type="GO" id="GO:1900753">
    <property type="term" value="P:doxorubicin transport"/>
    <property type="evidence" value="ECO:0007669"/>
    <property type="project" value="InterPro"/>
</dbReference>
<dbReference type="GO" id="GO:0043215">
    <property type="term" value="P:daunorubicin transport"/>
    <property type="evidence" value="ECO:0007669"/>
    <property type="project" value="InterPro"/>
</dbReference>